<dbReference type="AlphaFoldDB" id="A0A385YXI2"/>
<dbReference type="RefSeq" id="WP_119891615.1">
    <property type="nucleotide sequence ID" value="NZ_CP032419.1"/>
</dbReference>
<organism evidence="1 2">
    <name type="scientific">Pseudomonas cavernae</name>
    <dbReference type="NCBI Taxonomy" id="2320867"/>
    <lineage>
        <taxon>Bacteria</taxon>
        <taxon>Pseudomonadati</taxon>
        <taxon>Pseudomonadota</taxon>
        <taxon>Gammaproteobacteria</taxon>
        <taxon>Pseudomonadales</taxon>
        <taxon>Pseudomonadaceae</taxon>
        <taxon>Pseudomonas</taxon>
    </lineage>
</organism>
<dbReference type="EMBL" id="CP032419">
    <property type="protein sequence ID" value="AYC30980.1"/>
    <property type="molecule type" value="Genomic_DNA"/>
</dbReference>
<dbReference type="Proteomes" id="UP000265560">
    <property type="component" value="Chromosome"/>
</dbReference>
<accession>A0A385YXI2</accession>
<reference evidence="2" key="1">
    <citation type="submission" date="2018-09" db="EMBL/GenBank/DDBJ databases">
        <authorList>
            <person name="Zhu H."/>
        </authorList>
    </citation>
    <scope>NUCLEOTIDE SEQUENCE [LARGE SCALE GENOMIC DNA]</scope>
    <source>
        <strain evidence="2">K2W31S-8</strain>
    </source>
</reference>
<protein>
    <submittedName>
        <fullName evidence="1">Uncharacterized protein</fullName>
    </submittedName>
</protein>
<sequence length="327" mass="36659">MGIQINLCADLKGLILKNPEHPTTREEEEALASRREAQLESIALLNQGDFGEEDRGELLKSRIDVYKEALVPLGVNFDGLIGKLREGEKAYISGLEASIKRRKARWATLANDRFSDLVFTVPTKVDPYFWWAETTPILMPRTEVQWRDDGMHVTGSGPKVDDRNGTISASVGAVARFALQPERIPESKSGRYLSSPHVELFGGLVLHAPDTDWFQITGVASCNLFLKQTIYKWLFGPPGSGPKIVAQQSSGRQLLYLEEAGFSRHVEMPGFELIPAVSFTNQDFNNTVTLWADVEVRLDIRLRAAGALCWCDPEILLRHFQWPLQPI</sequence>
<proteinExistence type="predicted"/>
<gene>
    <name evidence="1" type="ORF">D3880_00635</name>
</gene>
<keyword evidence="2" id="KW-1185">Reference proteome</keyword>
<evidence type="ECO:0000313" key="1">
    <source>
        <dbReference type="EMBL" id="AYC30980.1"/>
    </source>
</evidence>
<evidence type="ECO:0000313" key="2">
    <source>
        <dbReference type="Proteomes" id="UP000265560"/>
    </source>
</evidence>
<dbReference type="OrthoDB" id="9554526at2"/>
<dbReference type="KEGG" id="pcav:D3880_00635"/>
<name>A0A385YXI2_9PSED</name>